<reference evidence="8" key="1">
    <citation type="submission" date="2021-05" db="EMBL/GenBank/DDBJ databases">
        <title>A free-living protist that lacks canonical eukaryotic 1 DNA replication and segregation systems.</title>
        <authorList>
            <person name="Salas-Leiva D.E."/>
            <person name="Tromer E.C."/>
            <person name="Curtis B.A."/>
            <person name="Jerlstrom-Hultqvist J."/>
            <person name="Kolisko M."/>
            <person name="Yi Z."/>
            <person name="Salas-Leiva J.S."/>
            <person name="Gallot-Lavallee L."/>
            <person name="Kops G.J.P.L."/>
            <person name="Archibald J.M."/>
            <person name="Simpson A.G.B."/>
            <person name="Roger A.J."/>
        </authorList>
    </citation>
    <scope>NUCLEOTIDE SEQUENCE</scope>
    <source>
        <strain evidence="8">BICM</strain>
    </source>
</reference>
<dbReference type="PANTHER" id="PTHR10766">
    <property type="entry name" value="TRANSMEMBRANE 9 SUPERFAMILY PROTEIN"/>
    <property type="match status" value="1"/>
</dbReference>
<keyword evidence="5 7" id="KW-1133">Transmembrane helix</keyword>
<dbReference type="GO" id="GO:0016020">
    <property type="term" value="C:membrane"/>
    <property type="evidence" value="ECO:0007669"/>
    <property type="project" value="UniProtKB-SubCell"/>
</dbReference>
<dbReference type="EMBL" id="JAHDYR010000038">
    <property type="protein sequence ID" value="KAG9392257.1"/>
    <property type="molecule type" value="Genomic_DNA"/>
</dbReference>
<feature type="transmembrane region" description="Helical" evidence="7">
    <location>
        <begin position="389"/>
        <end position="410"/>
    </location>
</feature>
<dbReference type="OrthoDB" id="1666796at2759"/>
<evidence type="ECO:0000256" key="3">
    <source>
        <dbReference type="ARBA" id="ARBA00022692"/>
    </source>
</evidence>
<evidence type="ECO:0000256" key="2">
    <source>
        <dbReference type="ARBA" id="ARBA00005227"/>
    </source>
</evidence>
<evidence type="ECO:0000313" key="9">
    <source>
        <dbReference type="Proteomes" id="UP000717585"/>
    </source>
</evidence>
<feature type="transmembrane region" description="Helical" evidence="7">
    <location>
        <begin position="543"/>
        <end position="566"/>
    </location>
</feature>
<organism evidence="8 9">
    <name type="scientific">Carpediemonas membranifera</name>
    <dbReference type="NCBI Taxonomy" id="201153"/>
    <lineage>
        <taxon>Eukaryota</taxon>
        <taxon>Metamonada</taxon>
        <taxon>Carpediemonas-like organisms</taxon>
        <taxon>Carpediemonas</taxon>
    </lineage>
</organism>
<keyword evidence="6 7" id="KW-0472">Membrane</keyword>
<feature type="chain" id="PRO_5035342332" description="Transmembrane 9 superfamily member" evidence="7">
    <location>
        <begin position="27"/>
        <end position="580"/>
    </location>
</feature>
<evidence type="ECO:0000256" key="4">
    <source>
        <dbReference type="ARBA" id="ARBA00022729"/>
    </source>
</evidence>
<comment type="subcellular location">
    <subcellularLocation>
        <location evidence="1">Membrane</location>
        <topology evidence="1">Multi-pass membrane protein</topology>
    </subcellularLocation>
</comment>
<gene>
    <name evidence="8" type="ORF">J8273_5242</name>
</gene>
<evidence type="ECO:0000256" key="6">
    <source>
        <dbReference type="ARBA" id="ARBA00023136"/>
    </source>
</evidence>
<evidence type="ECO:0000313" key="8">
    <source>
        <dbReference type="EMBL" id="KAG9392257.1"/>
    </source>
</evidence>
<dbReference type="InterPro" id="IPR004240">
    <property type="entry name" value="EMP70"/>
</dbReference>
<keyword evidence="3 7" id="KW-0812">Transmembrane</keyword>
<accession>A0A8J6E2S7</accession>
<dbReference type="Pfam" id="PF02990">
    <property type="entry name" value="EMP70"/>
    <property type="match status" value="1"/>
</dbReference>
<evidence type="ECO:0000256" key="7">
    <source>
        <dbReference type="RuleBase" id="RU363079"/>
    </source>
</evidence>
<feature type="transmembrane region" description="Helical" evidence="7">
    <location>
        <begin position="281"/>
        <end position="305"/>
    </location>
</feature>
<evidence type="ECO:0000256" key="1">
    <source>
        <dbReference type="ARBA" id="ARBA00004141"/>
    </source>
</evidence>
<feature type="transmembrane region" description="Helical" evidence="7">
    <location>
        <begin position="480"/>
        <end position="499"/>
    </location>
</feature>
<keyword evidence="9" id="KW-1185">Reference proteome</keyword>
<protein>
    <recommendedName>
        <fullName evidence="7">Transmembrane 9 superfamily member</fullName>
    </recommendedName>
</protein>
<evidence type="ECO:0000256" key="5">
    <source>
        <dbReference type="ARBA" id="ARBA00022989"/>
    </source>
</evidence>
<feature type="transmembrane region" description="Helical" evidence="7">
    <location>
        <begin position="349"/>
        <end position="369"/>
    </location>
</feature>
<sequence>MRRETYGATTPFFLLLLCFLFSFTHAHEFSFGDRVPMFANVVFPKDSPLETYPFYYLPFPKPEYEERPWWSLSSALQGDALNSIDIHPTFLENTNWRPIGIAKLNTKTDVKHFKRIIAKNYVAEALVDGLPVYFPLVDEHGRLNTGFHIKLGYNGGNVVTASVAADPLRVKDPSLIEIGAVSQFFCAITWEERTDVSYFDRMDLYSQDTAFEHVKALHYLSVGWSAIVFLIAVVTFFFTRGVLNSAVSRYSHDPLDLAPASGDGWRAIRNDVGRPPAYRSVLAAFLGAGAHVAVMVVTALVFMAFVSLETTERSNGIVKGVIVLSFLLGCPIAGFVSARKYRAMKGTRWLLNVFLTILVLPFPVAVVFFTTNTMAWLYGSTQALPVPVVIVFIGIFLVISLPGTVLAALVGRHYKPPTQLDVASIARPVPQCPATGKTKVVAPVIGFICFLCIAPELWLLNYSFWGTSTYTSYTLLTINTAIFCATIVVFVRSAVYAMLHYENHRWRWPTVIVAASPAAWALVFAFLWYVTGPIKGFYSFVFYALYSPLLVYVVALALGTIGFMSVDRMVRTMYRRIKTD</sequence>
<feature type="transmembrane region" description="Helical" evidence="7">
    <location>
        <begin position="440"/>
        <end position="460"/>
    </location>
</feature>
<feature type="signal peptide" evidence="7">
    <location>
        <begin position="1"/>
        <end position="26"/>
    </location>
</feature>
<feature type="transmembrane region" description="Helical" evidence="7">
    <location>
        <begin position="511"/>
        <end position="531"/>
    </location>
</feature>
<comment type="caution">
    <text evidence="8">The sequence shown here is derived from an EMBL/GenBank/DDBJ whole genome shotgun (WGS) entry which is preliminary data.</text>
</comment>
<name>A0A8J6E2S7_9EUKA</name>
<proteinExistence type="inferred from homology"/>
<keyword evidence="4 7" id="KW-0732">Signal</keyword>
<feature type="transmembrane region" description="Helical" evidence="7">
    <location>
        <begin position="216"/>
        <end position="239"/>
    </location>
</feature>
<dbReference type="Proteomes" id="UP000717585">
    <property type="component" value="Unassembled WGS sequence"/>
</dbReference>
<feature type="transmembrane region" description="Helical" evidence="7">
    <location>
        <begin position="317"/>
        <end position="337"/>
    </location>
</feature>
<comment type="similarity">
    <text evidence="2 7">Belongs to the nonaspanin (TM9SF) (TC 9.A.2) family.</text>
</comment>
<dbReference type="AlphaFoldDB" id="A0A8J6E2S7"/>
<dbReference type="GO" id="GO:0072657">
    <property type="term" value="P:protein localization to membrane"/>
    <property type="evidence" value="ECO:0007669"/>
    <property type="project" value="TreeGrafter"/>
</dbReference>